<accession>A0A6A5YE19</accession>
<organism evidence="1 2">
    <name type="scientific">Saccharata proteae CBS 121410</name>
    <dbReference type="NCBI Taxonomy" id="1314787"/>
    <lineage>
        <taxon>Eukaryota</taxon>
        <taxon>Fungi</taxon>
        <taxon>Dikarya</taxon>
        <taxon>Ascomycota</taxon>
        <taxon>Pezizomycotina</taxon>
        <taxon>Dothideomycetes</taxon>
        <taxon>Dothideomycetes incertae sedis</taxon>
        <taxon>Botryosphaeriales</taxon>
        <taxon>Saccharataceae</taxon>
        <taxon>Saccharata</taxon>
    </lineage>
</organism>
<dbReference type="OrthoDB" id="3944128at2759"/>
<sequence length="189" mass="20342">MVSPHTVFEGQTLYEGNVYMSFSSVWAIDKCLHVVNSTSGYTNVILPVPSTDVYSVRSGWQNPGTVFAGYSFDFDDLATVQSSAWYSAIQGNDPWGSYTVNSRAAVNGKTMDYGDRSSTILQEAYAPLLMMPPQIRDLDPGWADCDLYINGLQDEPVLITATADLLPVETTPAVPASSALSATPAPTGI</sequence>
<keyword evidence="2" id="KW-1185">Reference proteome</keyword>
<reference evidence="1" key="1">
    <citation type="journal article" date="2020" name="Stud. Mycol.">
        <title>101 Dothideomycetes genomes: a test case for predicting lifestyles and emergence of pathogens.</title>
        <authorList>
            <person name="Haridas S."/>
            <person name="Albert R."/>
            <person name="Binder M."/>
            <person name="Bloem J."/>
            <person name="Labutti K."/>
            <person name="Salamov A."/>
            <person name="Andreopoulos B."/>
            <person name="Baker S."/>
            <person name="Barry K."/>
            <person name="Bills G."/>
            <person name="Bluhm B."/>
            <person name="Cannon C."/>
            <person name="Castanera R."/>
            <person name="Culley D."/>
            <person name="Daum C."/>
            <person name="Ezra D."/>
            <person name="Gonzalez J."/>
            <person name="Henrissat B."/>
            <person name="Kuo A."/>
            <person name="Liang C."/>
            <person name="Lipzen A."/>
            <person name="Lutzoni F."/>
            <person name="Magnuson J."/>
            <person name="Mondo S."/>
            <person name="Nolan M."/>
            <person name="Ohm R."/>
            <person name="Pangilinan J."/>
            <person name="Park H.-J."/>
            <person name="Ramirez L."/>
            <person name="Alfaro M."/>
            <person name="Sun H."/>
            <person name="Tritt A."/>
            <person name="Yoshinaga Y."/>
            <person name="Zwiers L.-H."/>
            <person name="Turgeon B."/>
            <person name="Goodwin S."/>
            <person name="Spatafora J."/>
            <person name="Crous P."/>
            <person name="Grigoriev I."/>
        </authorList>
    </citation>
    <scope>NUCLEOTIDE SEQUENCE</scope>
    <source>
        <strain evidence="1">CBS 121410</strain>
    </source>
</reference>
<dbReference type="EMBL" id="ML978714">
    <property type="protein sequence ID" value="KAF2089587.1"/>
    <property type="molecule type" value="Genomic_DNA"/>
</dbReference>
<protein>
    <submittedName>
        <fullName evidence="1">Uncharacterized protein</fullName>
    </submittedName>
</protein>
<evidence type="ECO:0000313" key="2">
    <source>
        <dbReference type="Proteomes" id="UP000799776"/>
    </source>
</evidence>
<dbReference type="Proteomes" id="UP000799776">
    <property type="component" value="Unassembled WGS sequence"/>
</dbReference>
<dbReference type="AlphaFoldDB" id="A0A6A5YE19"/>
<evidence type="ECO:0000313" key="1">
    <source>
        <dbReference type="EMBL" id="KAF2089587.1"/>
    </source>
</evidence>
<proteinExistence type="predicted"/>
<gene>
    <name evidence="1" type="ORF">K490DRAFT_63724</name>
</gene>
<name>A0A6A5YE19_9PEZI</name>